<dbReference type="OrthoDB" id="9970989at2759"/>
<dbReference type="AlphaFoldDB" id="A0A0A1SMP5"/>
<dbReference type="Gene3D" id="2.60.120.1390">
    <property type="match status" value="2"/>
</dbReference>
<sequence>MNTLLLATVLSLAAAAEPPWPMLGLDGYRNYDLYKMRPGEQILHDSSFDKFNQKRVPYLCRRRDENGWCILGEVGHSPCQVASIWVQDEPDSISKAGGFRVQIDNNLAVNVPSGEGLFNGWVYDPFKYPFLNDYRLGMGGNVIKVPMPFNSSGRVTMQNSPRNYAINFRHIPDYIKFPAFDPDHRVADMGEDVIAAQTLFGVTDPKLTGKAENHVSGTISKSRPTLKLASTCGMITKLAIRVPSIRPTAFVDDDGYAIRVGRNANVTLALDKNNDMCKFSWRIDAGVGKQKVKVYVDDKVAGNITSGAYRPGTWADMTVSIPSSMTQGKDKIKVRLHCVSSEIDCNIFNVALHCKAKDGKWSSTKYVPGNDWTLMAAVDVGPSHKDIEWIRGRLDLEPVWSGRRKYAYDDVNHTTDSIPDLRLTLTFDGKETVSNVPLGQFFASGLAKGDVKSLLLNVDTMISNGAWTSYFPMPFAKSASITLKSGDGSSIAASVDATIQSCSDDGKQSKQPSTGEWGYFHTQYRRGQTVEGESWRILKTPGPGIACGVSQTVRSLDNSLDFLTGAEQIWVNMTTPITISQADIAGTGTDHFYGGGFNFVDGFADGRPQLTAFATSHSGLSTSVVDQFGNQGTSVSMHRLMIADSISFPENGIAFHIEHGDGNRAVAEYETCAYYYA</sequence>
<gene>
    <name evidence="2" type="ORF">VHEMI01728</name>
</gene>
<proteinExistence type="predicted"/>
<feature type="chain" id="PRO_5012090846" evidence="1">
    <location>
        <begin position="16"/>
        <end position="677"/>
    </location>
</feature>
<reference evidence="2 3" key="1">
    <citation type="journal article" date="2015" name="Genome Announc.">
        <title>Draft Genome Sequence and Gene Annotation of the Entomopathogenic Fungus Verticillium hemipterigenum.</title>
        <authorList>
            <person name="Horn F."/>
            <person name="Habel A."/>
            <person name="Scharf D.H."/>
            <person name="Dworschak J."/>
            <person name="Brakhage A.A."/>
            <person name="Guthke R."/>
            <person name="Hertweck C."/>
            <person name="Linde J."/>
        </authorList>
    </citation>
    <scope>NUCLEOTIDE SEQUENCE [LARGE SCALE GENOMIC DNA]</scope>
</reference>
<feature type="signal peptide" evidence="1">
    <location>
        <begin position="1"/>
        <end position="15"/>
    </location>
</feature>
<accession>A0A0A1SMP5</accession>
<dbReference type="HOGENOM" id="CLU_406079_0_0_1"/>
<organism evidence="2 3">
    <name type="scientific">[Torrubiella] hemipterigena</name>
    <dbReference type="NCBI Taxonomy" id="1531966"/>
    <lineage>
        <taxon>Eukaryota</taxon>
        <taxon>Fungi</taxon>
        <taxon>Dikarya</taxon>
        <taxon>Ascomycota</taxon>
        <taxon>Pezizomycotina</taxon>
        <taxon>Sordariomycetes</taxon>
        <taxon>Hypocreomycetidae</taxon>
        <taxon>Hypocreales</taxon>
        <taxon>Clavicipitaceae</taxon>
        <taxon>Clavicipitaceae incertae sedis</taxon>
        <taxon>'Torrubiella' clade</taxon>
    </lineage>
</organism>
<dbReference type="EMBL" id="CDHN01000001">
    <property type="protein sequence ID" value="CEJ81608.1"/>
    <property type="molecule type" value="Genomic_DNA"/>
</dbReference>
<name>A0A0A1SMP5_9HYPO</name>
<dbReference type="Pfam" id="PF11175">
    <property type="entry name" value="DUF2961"/>
    <property type="match status" value="1"/>
</dbReference>
<evidence type="ECO:0000313" key="3">
    <source>
        <dbReference type="Proteomes" id="UP000039046"/>
    </source>
</evidence>
<dbReference type="Proteomes" id="UP000039046">
    <property type="component" value="Unassembled WGS sequence"/>
</dbReference>
<keyword evidence="1" id="KW-0732">Signal</keyword>
<evidence type="ECO:0000313" key="2">
    <source>
        <dbReference type="EMBL" id="CEJ81608.1"/>
    </source>
</evidence>
<keyword evidence="3" id="KW-1185">Reference proteome</keyword>
<evidence type="ECO:0000256" key="1">
    <source>
        <dbReference type="SAM" id="SignalP"/>
    </source>
</evidence>
<dbReference type="InterPro" id="IPR021345">
    <property type="entry name" value="DUF2961"/>
</dbReference>
<protein>
    <submittedName>
        <fullName evidence="2">Uncharacterized protein</fullName>
    </submittedName>
</protein>